<accession>A0A6G1EWA3</accession>
<gene>
    <name evidence="1" type="ORF">E2562_010697</name>
</gene>
<name>A0A6G1EWA3_9ORYZ</name>
<dbReference type="OrthoDB" id="685628at2759"/>
<comment type="caution">
    <text evidence="1">The sequence shown here is derived from an EMBL/GenBank/DDBJ whole genome shotgun (WGS) entry which is preliminary data.</text>
</comment>
<sequence length="84" mass="8884">MTLPAFSAGSLGSNEQQVHVAVVKILHLADISSSDELMSKITEFTEPRISRGVSILTDDDLQMAEKALSVLSRIAGQIGEQGSG</sequence>
<keyword evidence="2" id="KW-1185">Reference proteome</keyword>
<proteinExistence type="predicted"/>
<evidence type="ECO:0000313" key="2">
    <source>
        <dbReference type="Proteomes" id="UP000479710"/>
    </source>
</evidence>
<dbReference type="AlphaFoldDB" id="A0A6G1EWA3"/>
<evidence type="ECO:0000313" key="1">
    <source>
        <dbReference type="EMBL" id="KAF0928832.1"/>
    </source>
</evidence>
<protein>
    <submittedName>
        <fullName evidence="1">Uncharacterized protein</fullName>
    </submittedName>
</protein>
<reference evidence="1 2" key="1">
    <citation type="submission" date="2019-11" db="EMBL/GenBank/DDBJ databases">
        <title>Whole genome sequence of Oryza granulata.</title>
        <authorList>
            <person name="Li W."/>
        </authorList>
    </citation>
    <scope>NUCLEOTIDE SEQUENCE [LARGE SCALE GENOMIC DNA]</scope>
    <source>
        <strain evidence="2">cv. Menghai</strain>
        <tissue evidence="1">Leaf</tissue>
    </source>
</reference>
<dbReference type="EMBL" id="SPHZ02000002">
    <property type="protein sequence ID" value="KAF0928832.1"/>
    <property type="molecule type" value="Genomic_DNA"/>
</dbReference>
<dbReference type="Proteomes" id="UP000479710">
    <property type="component" value="Unassembled WGS sequence"/>
</dbReference>
<organism evidence="1 2">
    <name type="scientific">Oryza meyeriana var. granulata</name>
    <dbReference type="NCBI Taxonomy" id="110450"/>
    <lineage>
        <taxon>Eukaryota</taxon>
        <taxon>Viridiplantae</taxon>
        <taxon>Streptophyta</taxon>
        <taxon>Embryophyta</taxon>
        <taxon>Tracheophyta</taxon>
        <taxon>Spermatophyta</taxon>
        <taxon>Magnoliopsida</taxon>
        <taxon>Liliopsida</taxon>
        <taxon>Poales</taxon>
        <taxon>Poaceae</taxon>
        <taxon>BOP clade</taxon>
        <taxon>Oryzoideae</taxon>
        <taxon>Oryzeae</taxon>
        <taxon>Oryzinae</taxon>
        <taxon>Oryza</taxon>
        <taxon>Oryza meyeriana</taxon>
    </lineage>
</organism>